<dbReference type="Pfam" id="PF05016">
    <property type="entry name" value="ParE_toxin"/>
    <property type="match status" value="1"/>
</dbReference>
<sequence>MGYSLSRRAEEDLIEAYVYGVARFGVGQAERYIAGLTATFALIAAHPLIAREWPEFEPPVRLHFHAAHVIAYTIEDDGVTILRVLDGRQDWERVL</sequence>
<dbReference type="PIRSF" id="PIRSF029218">
    <property type="entry name" value="ParE"/>
    <property type="match status" value="1"/>
</dbReference>
<keyword evidence="2" id="KW-1277">Toxin-antitoxin system</keyword>
<accession>A0A7W9FPK6</accession>
<evidence type="ECO:0000256" key="1">
    <source>
        <dbReference type="ARBA" id="ARBA00006226"/>
    </source>
</evidence>
<evidence type="ECO:0000313" key="5">
    <source>
        <dbReference type="Proteomes" id="UP000523821"/>
    </source>
</evidence>
<name>A0A7W9FPK6_9HYPH</name>
<dbReference type="PANTHER" id="PTHR33755">
    <property type="entry name" value="TOXIN PARE1-RELATED"/>
    <property type="match status" value="1"/>
</dbReference>
<organism evidence="4 5">
    <name type="scientific">Prosthecomicrobium pneumaticum</name>
    <dbReference type="NCBI Taxonomy" id="81895"/>
    <lineage>
        <taxon>Bacteria</taxon>
        <taxon>Pseudomonadati</taxon>
        <taxon>Pseudomonadota</taxon>
        <taxon>Alphaproteobacteria</taxon>
        <taxon>Hyphomicrobiales</taxon>
        <taxon>Kaistiaceae</taxon>
        <taxon>Prosthecomicrobium</taxon>
    </lineage>
</organism>
<comment type="caution">
    <text evidence="4">The sequence shown here is derived from an EMBL/GenBank/DDBJ whole genome shotgun (WGS) entry which is preliminary data.</text>
</comment>
<dbReference type="AlphaFoldDB" id="A0A7W9FPK6"/>
<proteinExistence type="inferred from homology"/>
<reference evidence="4 5" key="1">
    <citation type="submission" date="2020-08" db="EMBL/GenBank/DDBJ databases">
        <title>Genomic Encyclopedia of Type Strains, Phase IV (KMG-IV): sequencing the most valuable type-strain genomes for metagenomic binning, comparative biology and taxonomic classification.</title>
        <authorList>
            <person name="Goeker M."/>
        </authorList>
    </citation>
    <scope>NUCLEOTIDE SEQUENCE [LARGE SCALE GENOMIC DNA]</scope>
    <source>
        <strain evidence="4 5">DSM 16268</strain>
    </source>
</reference>
<dbReference type="RefSeq" id="WP_183857897.1">
    <property type="nucleotide sequence ID" value="NZ_JACHOO010000008.1"/>
</dbReference>
<evidence type="ECO:0000256" key="2">
    <source>
        <dbReference type="ARBA" id="ARBA00022649"/>
    </source>
</evidence>
<dbReference type="EMBL" id="JACHOO010000008">
    <property type="protein sequence ID" value="MBB5754457.1"/>
    <property type="molecule type" value="Genomic_DNA"/>
</dbReference>
<protein>
    <recommendedName>
        <fullName evidence="3">Toxin</fullName>
    </recommendedName>
</protein>
<dbReference type="Proteomes" id="UP000523821">
    <property type="component" value="Unassembled WGS sequence"/>
</dbReference>
<dbReference type="InterPro" id="IPR007712">
    <property type="entry name" value="RelE/ParE_toxin"/>
</dbReference>
<evidence type="ECO:0000256" key="3">
    <source>
        <dbReference type="PIRNR" id="PIRNR029218"/>
    </source>
</evidence>
<keyword evidence="5" id="KW-1185">Reference proteome</keyword>
<comment type="similarity">
    <text evidence="1 3">Belongs to the RelE toxin family.</text>
</comment>
<dbReference type="InterPro" id="IPR028344">
    <property type="entry name" value="ParE1/4"/>
</dbReference>
<gene>
    <name evidence="4" type="ORF">GGQ63_003543</name>
</gene>
<evidence type="ECO:0000313" key="4">
    <source>
        <dbReference type="EMBL" id="MBB5754457.1"/>
    </source>
</evidence>
<dbReference type="InterPro" id="IPR051803">
    <property type="entry name" value="TA_system_RelE-like_toxin"/>
</dbReference>
<dbReference type="Gene3D" id="3.30.2310.20">
    <property type="entry name" value="RelE-like"/>
    <property type="match status" value="1"/>
</dbReference>
<dbReference type="PANTHER" id="PTHR33755:SF9">
    <property type="entry name" value="TOXIN PARE1"/>
    <property type="match status" value="1"/>
</dbReference>
<dbReference type="InterPro" id="IPR035093">
    <property type="entry name" value="RelE/ParE_toxin_dom_sf"/>
</dbReference>